<dbReference type="Proteomes" id="UP000053766">
    <property type="component" value="Unassembled WGS sequence"/>
</dbReference>
<dbReference type="AlphaFoldDB" id="A0A0D8X880"/>
<protein>
    <submittedName>
        <fullName evidence="1">Uncharacterized protein</fullName>
    </submittedName>
</protein>
<organism evidence="1 2">
    <name type="scientific">Dictyocaulus viviparus</name>
    <name type="common">Bovine lungworm</name>
    <dbReference type="NCBI Taxonomy" id="29172"/>
    <lineage>
        <taxon>Eukaryota</taxon>
        <taxon>Metazoa</taxon>
        <taxon>Ecdysozoa</taxon>
        <taxon>Nematoda</taxon>
        <taxon>Chromadorea</taxon>
        <taxon>Rhabditida</taxon>
        <taxon>Rhabditina</taxon>
        <taxon>Rhabditomorpha</taxon>
        <taxon>Strongyloidea</taxon>
        <taxon>Metastrongylidae</taxon>
        <taxon>Dictyocaulus</taxon>
    </lineage>
</organism>
<name>A0A0D8X880_DICVI</name>
<reference evidence="1 2" key="1">
    <citation type="submission" date="2013-11" db="EMBL/GenBank/DDBJ databases">
        <title>Draft genome of the bovine lungworm Dictyocaulus viviparus.</title>
        <authorList>
            <person name="Mitreva M."/>
        </authorList>
    </citation>
    <scope>NUCLEOTIDE SEQUENCE [LARGE SCALE GENOMIC DNA]</scope>
    <source>
        <strain evidence="1 2">HannoverDv2000</strain>
    </source>
</reference>
<dbReference type="EMBL" id="KN718829">
    <property type="protein sequence ID" value="KJH39992.1"/>
    <property type="molecule type" value="Genomic_DNA"/>
</dbReference>
<keyword evidence="2" id="KW-1185">Reference proteome</keyword>
<proteinExistence type="predicted"/>
<evidence type="ECO:0000313" key="1">
    <source>
        <dbReference type="EMBL" id="KJH39992.1"/>
    </source>
</evidence>
<sequence length="73" mass="8233">MINGNSQMTSDGDRITTFNVTMLSPLSYTAVLVKEQNIEKKALGANALLYREMTNLRQQLSVLFIRQKGSLLR</sequence>
<gene>
    <name evidence="1" type="ORF">DICVIV_14096</name>
</gene>
<accession>A0A0D8X880</accession>
<evidence type="ECO:0000313" key="2">
    <source>
        <dbReference type="Proteomes" id="UP000053766"/>
    </source>
</evidence>
<reference evidence="2" key="2">
    <citation type="journal article" date="2016" name="Sci. Rep.">
        <title>Dictyocaulus viviparus genome, variome and transcriptome elucidate lungworm biology and support future intervention.</title>
        <authorList>
            <person name="McNulty S.N."/>
            <person name="Strube C."/>
            <person name="Rosa B.A."/>
            <person name="Martin J.C."/>
            <person name="Tyagi R."/>
            <person name="Choi Y.J."/>
            <person name="Wang Q."/>
            <person name="Hallsworth Pepin K."/>
            <person name="Zhang X."/>
            <person name="Ozersky P."/>
            <person name="Wilson R.K."/>
            <person name="Sternberg P.W."/>
            <person name="Gasser R.B."/>
            <person name="Mitreva M."/>
        </authorList>
    </citation>
    <scope>NUCLEOTIDE SEQUENCE [LARGE SCALE GENOMIC DNA]</scope>
    <source>
        <strain evidence="2">HannoverDv2000</strain>
    </source>
</reference>